<keyword evidence="2" id="KW-0812">Transmembrane</keyword>
<sequence length="134" mass="14650">MKLASFVFYLTFFLMIGSAIQLVSFGKAVTEQDKEKKGAIARRVSGSLIATLIILAAAIFSVHFGGHVNQGLGDTVLNTHLRLWTAFPCIIGGDRWEWCEEGKVTLKKGDHSYPTHSPAAASGTFPTREAPRDR</sequence>
<comment type="caution">
    <text evidence="3">The sequence shown here is derived from an EMBL/GenBank/DDBJ whole genome shotgun (WGS) entry which is preliminary data.</text>
</comment>
<evidence type="ECO:0000256" key="2">
    <source>
        <dbReference type="SAM" id="Phobius"/>
    </source>
</evidence>
<evidence type="ECO:0000313" key="3">
    <source>
        <dbReference type="EMBL" id="GAG74352.1"/>
    </source>
</evidence>
<feature type="region of interest" description="Disordered" evidence="1">
    <location>
        <begin position="108"/>
        <end position="134"/>
    </location>
</feature>
<proteinExistence type="predicted"/>
<gene>
    <name evidence="3" type="ORF">S01H4_06471</name>
</gene>
<dbReference type="EMBL" id="BART01001998">
    <property type="protein sequence ID" value="GAG74352.1"/>
    <property type="molecule type" value="Genomic_DNA"/>
</dbReference>
<keyword evidence="2" id="KW-1133">Transmembrane helix</keyword>
<name>X1AYW1_9ZZZZ</name>
<reference evidence="3" key="1">
    <citation type="journal article" date="2014" name="Front. Microbiol.">
        <title>High frequency of phylogenetically diverse reductive dehalogenase-homologous genes in deep subseafloor sedimentary metagenomes.</title>
        <authorList>
            <person name="Kawai M."/>
            <person name="Futagami T."/>
            <person name="Toyoda A."/>
            <person name="Takaki Y."/>
            <person name="Nishi S."/>
            <person name="Hori S."/>
            <person name="Arai W."/>
            <person name="Tsubouchi T."/>
            <person name="Morono Y."/>
            <person name="Uchiyama I."/>
            <person name="Ito T."/>
            <person name="Fujiyama A."/>
            <person name="Inagaki F."/>
            <person name="Takami H."/>
        </authorList>
    </citation>
    <scope>NUCLEOTIDE SEQUENCE</scope>
    <source>
        <strain evidence="3">Expedition CK06-06</strain>
    </source>
</reference>
<organism evidence="3">
    <name type="scientific">marine sediment metagenome</name>
    <dbReference type="NCBI Taxonomy" id="412755"/>
    <lineage>
        <taxon>unclassified sequences</taxon>
        <taxon>metagenomes</taxon>
        <taxon>ecological metagenomes</taxon>
    </lineage>
</organism>
<protein>
    <submittedName>
        <fullName evidence="3">Uncharacterized protein</fullName>
    </submittedName>
</protein>
<accession>X1AYW1</accession>
<evidence type="ECO:0000256" key="1">
    <source>
        <dbReference type="SAM" id="MobiDB-lite"/>
    </source>
</evidence>
<dbReference type="AlphaFoldDB" id="X1AYW1"/>
<feature type="transmembrane region" description="Helical" evidence="2">
    <location>
        <begin position="6"/>
        <end position="25"/>
    </location>
</feature>
<keyword evidence="2" id="KW-0472">Membrane</keyword>
<feature type="transmembrane region" description="Helical" evidence="2">
    <location>
        <begin position="46"/>
        <end position="66"/>
    </location>
</feature>